<dbReference type="Proteomes" id="UP001231924">
    <property type="component" value="Unassembled WGS sequence"/>
</dbReference>
<evidence type="ECO:0000256" key="1">
    <source>
        <dbReference type="ARBA" id="ARBA00004167"/>
    </source>
</evidence>
<evidence type="ECO:0000256" key="11">
    <source>
        <dbReference type="SAM" id="Phobius"/>
    </source>
</evidence>
<dbReference type="Pfam" id="PF10099">
    <property type="entry name" value="RskA_C"/>
    <property type="match status" value="1"/>
</dbReference>
<reference evidence="13 14" key="1">
    <citation type="submission" date="2023-06" db="EMBL/GenBank/DDBJ databases">
        <title>Actinomycetospora Odt1-22.</title>
        <authorList>
            <person name="Supong K."/>
        </authorList>
    </citation>
    <scope>NUCLEOTIDE SEQUENCE [LARGE SCALE GENOMIC DNA]</scope>
    <source>
        <strain evidence="13 14">Odt1-22</strain>
    </source>
</reference>
<dbReference type="Gene3D" id="1.10.10.1320">
    <property type="entry name" value="Anti-sigma factor, zinc-finger domain"/>
    <property type="match status" value="1"/>
</dbReference>
<evidence type="ECO:0000256" key="10">
    <source>
        <dbReference type="ARBA" id="ARBA00030803"/>
    </source>
</evidence>
<evidence type="ECO:0000313" key="14">
    <source>
        <dbReference type="Proteomes" id="UP001231924"/>
    </source>
</evidence>
<gene>
    <name evidence="13" type="ORF">QRT03_11925</name>
</gene>
<keyword evidence="8" id="KW-0804">Transcription</keyword>
<keyword evidence="7 11" id="KW-0472">Membrane</keyword>
<sequence>MRATPEGHPELAVAWALYALAPEEAAEFSEHLPECSACRTIVAETEDVGALLATAVPEEEPPPALRDRILAAAADDSEASSLSSSDSDAASSTVVPLRPRWVRRAVAGVALAAAVALVVVIGGLVNANRDLARERDTAAAQAAQSRQVVELVDAASRTPHTVLATPQGGFVGLVVDRGAGPEFLATGLPANAADQTYVLWGLEGGRPVGLGTFDMSGSAPVASSVPSTGTGGRYAGFAVSLEPGRAVPAAPTQIVASGQLAG</sequence>
<evidence type="ECO:0000256" key="6">
    <source>
        <dbReference type="ARBA" id="ARBA00023015"/>
    </source>
</evidence>
<evidence type="ECO:0000256" key="7">
    <source>
        <dbReference type="ARBA" id="ARBA00023136"/>
    </source>
</evidence>
<dbReference type="InterPro" id="IPR018764">
    <property type="entry name" value="RskA_C"/>
</dbReference>
<dbReference type="PANTHER" id="PTHR37461">
    <property type="entry name" value="ANTI-SIGMA-K FACTOR RSKA"/>
    <property type="match status" value="1"/>
</dbReference>
<evidence type="ECO:0000256" key="8">
    <source>
        <dbReference type="ARBA" id="ARBA00023163"/>
    </source>
</evidence>
<evidence type="ECO:0000256" key="4">
    <source>
        <dbReference type="ARBA" id="ARBA00022692"/>
    </source>
</evidence>
<dbReference type="EMBL" id="JASVWF010000002">
    <property type="protein sequence ID" value="MDL5156668.1"/>
    <property type="molecule type" value="Genomic_DNA"/>
</dbReference>
<evidence type="ECO:0000259" key="12">
    <source>
        <dbReference type="Pfam" id="PF10099"/>
    </source>
</evidence>
<feature type="transmembrane region" description="Helical" evidence="11">
    <location>
        <begin position="105"/>
        <end position="125"/>
    </location>
</feature>
<keyword evidence="3" id="KW-1003">Cell membrane</keyword>
<comment type="caution">
    <text evidence="13">The sequence shown here is derived from an EMBL/GenBank/DDBJ whole genome shotgun (WGS) entry which is preliminary data.</text>
</comment>
<name>A0ABT7M7L4_9PSEU</name>
<keyword evidence="14" id="KW-1185">Reference proteome</keyword>
<evidence type="ECO:0000256" key="3">
    <source>
        <dbReference type="ARBA" id="ARBA00022475"/>
    </source>
</evidence>
<dbReference type="RefSeq" id="WP_286052994.1">
    <property type="nucleotide sequence ID" value="NZ_JASVWF010000002.1"/>
</dbReference>
<dbReference type="PANTHER" id="PTHR37461:SF1">
    <property type="entry name" value="ANTI-SIGMA-K FACTOR RSKA"/>
    <property type="match status" value="1"/>
</dbReference>
<keyword evidence="6" id="KW-0805">Transcription regulation</keyword>
<evidence type="ECO:0000256" key="5">
    <source>
        <dbReference type="ARBA" id="ARBA00022989"/>
    </source>
</evidence>
<organism evidence="13 14">
    <name type="scientific">Actinomycetospora termitidis</name>
    <dbReference type="NCBI Taxonomy" id="3053470"/>
    <lineage>
        <taxon>Bacteria</taxon>
        <taxon>Bacillati</taxon>
        <taxon>Actinomycetota</taxon>
        <taxon>Actinomycetes</taxon>
        <taxon>Pseudonocardiales</taxon>
        <taxon>Pseudonocardiaceae</taxon>
        <taxon>Actinomycetospora</taxon>
    </lineage>
</organism>
<evidence type="ECO:0000256" key="2">
    <source>
        <dbReference type="ARBA" id="ARBA00004236"/>
    </source>
</evidence>
<keyword evidence="5 11" id="KW-1133">Transmembrane helix</keyword>
<feature type="domain" description="Anti-sigma K factor RskA C-terminal" evidence="12">
    <location>
        <begin position="111"/>
        <end position="253"/>
    </location>
</feature>
<accession>A0ABT7M7L4</accession>
<dbReference type="InterPro" id="IPR041916">
    <property type="entry name" value="Anti_sigma_zinc_sf"/>
</dbReference>
<proteinExistence type="predicted"/>
<comment type="subcellular location">
    <subcellularLocation>
        <location evidence="2">Cell membrane</location>
    </subcellularLocation>
    <subcellularLocation>
        <location evidence="1">Membrane</location>
        <topology evidence="1">Single-pass membrane protein</topology>
    </subcellularLocation>
</comment>
<dbReference type="InterPro" id="IPR051474">
    <property type="entry name" value="Anti-sigma-K/W_factor"/>
</dbReference>
<protein>
    <recommendedName>
        <fullName evidence="10">Regulator of SigK</fullName>
    </recommendedName>
    <alternativeName>
        <fullName evidence="9">Sigma-K anti-sigma factor RskA</fullName>
    </alternativeName>
</protein>
<evidence type="ECO:0000256" key="9">
    <source>
        <dbReference type="ARBA" id="ARBA00029829"/>
    </source>
</evidence>
<evidence type="ECO:0000313" key="13">
    <source>
        <dbReference type="EMBL" id="MDL5156668.1"/>
    </source>
</evidence>
<keyword evidence="4 11" id="KW-0812">Transmembrane</keyword>